<feature type="compositionally biased region" description="Basic residues" evidence="1">
    <location>
        <begin position="645"/>
        <end position="656"/>
    </location>
</feature>
<evidence type="ECO:0000256" key="1">
    <source>
        <dbReference type="SAM" id="MobiDB-lite"/>
    </source>
</evidence>
<dbReference type="Proteomes" id="UP000199529">
    <property type="component" value="Unassembled WGS sequence"/>
</dbReference>
<sequence>MSPRPAVPVGRAWADARWRAVEPRAAFTNTQQGWPGRCLTCGGKTKHRYGRGGCKPCARLRRGEHRRLPPGTRLARMLAAGQVPTAPDPGLTAVAWLSRCLIAGHPGAHTVKGKRIGNCGRCAHEATSRRSSVPNRLADARARARLTEPLADYRARGDWPRRCLGCGRLVSKRLRFSGNRPFSGGCDYCLAAIGAIRRRELPVDVALARALLRGQQPLEPWSGSTMGAWRMRCLMCGHAAPKTLSHLHQGVGICARCSRYGFDSASRAEVYVVTRTVDHAGKYGIGGLDNGIDRVGQHERAGWQLYERLEFDYGAQARLVEDLVEAELRVGWGVPAFLGPQQVPQGGWTETFDLRRCSAQAVWRLVERFAAQVTGSALLPAPAPANRRLASQREAWLEALRAGAVPLEEYPGGSGKPWRMRCLCCGKAAPRRLSHLREERTCSRCRGISRRTPTFRAHALARAGLVEPLAQILPTSAHQPWPGRCLGCGAQSKVRLANLSSGEGGCLPCGRTRSAAKMRLSQELSRIRFRARLLEPLQDYQNNTYRVRCRCLVCGHAALRTPAAVFTGNAGCSNCEKARLATRYRSPQDRAVATMHIGGWQPLVPYSNAKTPWPSRCLFCGTPERPQKTNVQQRVAGSACEGGNRHKPGRQRRPPT</sequence>
<dbReference type="STRING" id="418495.SAMN05216215_105757"/>
<protein>
    <submittedName>
        <fullName evidence="2">Uncharacterized protein</fullName>
    </submittedName>
</protein>
<reference evidence="3" key="1">
    <citation type="submission" date="2016-10" db="EMBL/GenBank/DDBJ databases">
        <authorList>
            <person name="Varghese N."/>
            <person name="Submissions S."/>
        </authorList>
    </citation>
    <scope>NUCLEOTIDE SEQUENCE [LARGE SCALE GENOMIC DNA]</scope>
    <source>
        <strain evidence="3">CGMCC 4.3530</strain>
    </source>
</reference>
<keyword evidence="3" id="KW-1185">Reference proteome</keyword>
<proteinExistence type="predicted"/>
<dbReference type="EMBL" id="FNOK01000057">
    <property type="protein sequence ID" value="SDZ28928.1"/>
    <property type="molecule type" value="Genomic_DNA"/>
</dbReference>
<dbReference type="AlphaFoldDB" id="A0A1H3RUC7"/>
<feature type="region of interest" description="Disordered" evidence="1">
    <location>
        <begin position="627"/>
        <end position="656"/>
    </location>
</feature>
<organism evidence="2 3">
    <name type="scientific">Saccharopolyspora shandongensis</name>
    <dbReference type="NCBI Taxonomy" id="418495"/>
    <lineage>
        <taxon>Bacteria</taxon>
        <taxon>Bacillati</taxon>
        <taxon>Actinomycetota</taxon>
        <taxon>Actinomycetes</taxon>
        <taxon>Pseudonocardiales</taxon>
        <taxon>Pseudonocardiaceae</taxon>
        <taxon>Saccharopolyspora</taxon>
    </lineage>
</organism>
<accession>A0A1H3RUC7</accession>
<evidence type="ECO:0000313" key="2">
    <source>
        <dbReference type="EMBL" id="SDZ28928.1"/>
    </source>
</evidence>
<name>A0A1H3RUC7_9PSEU</name>
<gene>
    <name evidence="2" type="ORF">SAMN05216215_105757</name>
</gene>
<evidence type="ECO:0000313" key="3">
    <source>
        <dbReference type="Proteomes" id="UP000199529"/>
    </source>
</evidence>